<reference evidence="2" key="1">
    <citation type="journal article" date="2019" name="Int. J. Syst. Evol. Microbiol.">
        <title>The Global Catalogue of Microorganisms (GCM) 10K type strain sequencing project: providing services to taxonomists for standard genome sequencing and annotation.</title>
        <authorList>
            <consortium name="The Broad Institute Genomics Platform"/>
            <consortium name="The Broad Institute Genome Sequencing Center for Infectious Disease"/>
            <person name="Wu L."/>
            <person name="Ma J."/>
        </authorList>
    </citation>
    <scope>NUCLEOTIDE SEQUENCE [LARGE SCALE GENOMIC DNA]</scope>
    <source>
        <strain evidence="2">CCUG 55995</strain>
    </source>
</reference>
<evidence type="ECO:0000313" key="2">
    <source>
        <dbReference type="Proteomes" id="UP001595952"/>
    </source>
</evidence>
<evidence type="ECO:0000313" key="1">
    <source>
        <dbReference type="EMBL" id="MFC4637459.1"/>
    </source>
</evidence>
<keyword evidence="2" id="KW-1185">Reference proteome</keyword>
<organism evidence="1 2">
    <name type="scientific">Deinococcus hohokamensis</name>
    <dbReference type="NCBI Taxonomy" id="309883"/>
    <lineage>
        <taxon>Bacteria</taxon>
        <taxon>Thermotogati</taxon>
        <taxon>Deinococcota</taxon>
        <taxon>Deinococci</taxon>
        <taxon>Deinococcales</taxon>
        <taxon>Deinococcaceae</taxon>
        <taxon>Deinococcus</taxon>
    </lineage>
</organism>
<dbReference type="EMBL" id="JBHSEI010000001">
    <property type="protein sequence ID" value="MFC4637459.1"/>
    <property type="molecule type" value="Genomic_DNA"/>
</dbReference>
<proteinExistence type="predicted"/>
<accession>A0ABV9I7N0</accession>
<protein>
    <submittedName>
        <fullName evidence="1">Uncharacterized protein</fullName>
    </submittedName>
</protein>
<sequence length="71" mass="7543">MAFALPVRRHGQPVPALFVLGLGACSPSPQTIAVQGRGDPTQRHHRLTKLAALDGAQVLFAQTYSCDGQDC</sequence>
<name>A0ABV9I7N0_9DEIO</name>
<comment type="caution">
    <text evidence="1">The sequence shown here is derived from an EMBL/GenBank/DDBJ whole genome shotgun (WGS) entry which is preliminary data.</text>
</comment>
<dbReference type="Proteomes" id="UP001595952">
    <property type="component" value="Unassembled WGS sequence"/>
</dbReference>
<dbReference type="RefSeq" id="WP_380060478.1">
    <property type="nucleotide sequence ID" value="NZ_JBHSEI010000001.1"/>
</dbReference>
<gene>
    <name evidence="1" type="ORF">ACFO0D_03785</name>
</gene>